<dbReference type="RefSeq" id="WP_098075374.1">
    <property type="nucleotide sequence ID" value="NZ_PDEQ01000004.1"/>
</dbReference>
<evidence type="ECO:0000313" key="1">
    <source>
        <dbReference type="EMBL" id="PEN13454.1"/>
    </source>
</evidence>
<gene>
    <name evidence="1" type="ORF">CRI94_09035</name>
</gene>
<dbReference type="OrthoDB" id="1493975at2"/>
<accession>A0A2A8CXX7</accession>
<proteinExistence type="predicted"/>
<sequence>MLASLSADYHVLWVVTVLVVLGSPVGAQAQRIAVDDTSTPMRRAAYQTQVNDSGTESSPSLIERYQRARLQMLSEHIEQKTRGRVSVAAPKRFRVPSDTLRSSLSKPKSSVDSPAFPISNARAVHKLERGWFEKRFSSTRWSFLGAGRHLTPIDTTMTRVLRAKLQSEFGNPTQVLADFNLRKPRDEYVQFEYWVVVNDSIPVKITDANGARDRGLIVSTSAKYRTQLFALRQALLGSIMRAAPSPYVDYYFETERRRWYRTGYDGSSYFLDRISRYETTPGRRPWLETD</sequence>
<dbReference type="EMBL" id="PDEQ01000004">
    <property type="protein sequence ID" value="PEN13454.1"/>
    <property type="molecule type" value="Genomic_DNA"/>
</dbReference>
<evidence type="ECO:0000313" key="2">
    <source>
        <dbReference type="Proteomes" id="UP000220102"/>
    </source>
</evidence>
<dbReference type="Proteomes" id="UP000220102">
    <property type="component" value="Unassembled WGS sequence"/>
</dbReference>
<reference evidence="1 2" key="1">
    <citation type="submission" date="2017-10" db="EMBL/GenBank/DDBJ databases">
        <title>Draft genome of Longibacter Salinarum.</title>
        <authorList>
            <person name="Goh K.M."/>
            <person name="Shamsir M.S."/>
            <person name="Lim S.W."/>
        </authorList>
    </citation>
    <scope>NUCLEOTIDE SEQUENCE [LARGE SCALE GENOMIC DNA]</scope>
    <source>
        <strain evidence="1 2">KCTC 52045</strain>
    </source>
</reference>
<keyword evidence="2" id="KW-1185">Reference proteome</keyword>
<protein>
    <submittedName>
        <fullName evidence="1">Uncharacterized protein</fullName>
    </submittedName>
</protein>
<dbReference type="AlphaFoldDB" id="A0A2A8CXX7"/>
<organism evidence="1 2">
    <name type="scientific">Longibacter salinarum</name>
    <dbReference type="NCBI Taxonomy" id="1850348"/>
    <lineage>
        <taxon>Bacteria</taxon>
        <taxon>Pseudomonadati</taxon>
        <taxon>Rhodothermota</taxon>
        <taxon>Rhodothermia</taxon>
        <taxon>Rhodothermales</taxon>
        <taxon>Salisaetaceae</taxon>
        <taxon>Longibacter</taxon>
    </lineage>
</organism>
<comment type="caution">
    <text evidence="1">The sequence shown here is derived from an EMBL/GenBank/DDBJ whole genome shotgun (WGS) entry which is preliminary data.</text>
</comment>
<name>A0A2A8CXX7_9BACT</name>